<name>A0A6A4IER6_9AGAR</name>
<evidence type="ECO:0000313" key="1">
    <source>
        <dbReference type="EMBL" id="KAE9407587.1"/>
    </source>
</evidence>
<dbReference type="Proteomes" id="UP000799118">
    <property type="component" value="Unassembled WGS sequence"/>
</dbReference>
<dbReference type="EMBL" id="ML769395">
    <property type="protein sequence ID" value="KAE9407587.1"/>
    <property type="molecule type" value="Genomic_DNA"/>
</dbReference>
<feature type="non-terminal residue" evidence="1">
    <location>
        <position position="110"/>
    </location>
</feature>
<proteinExistence type="predicted"/>
<sequence length="110" mass="12214">MTSASEESKPAKKLVVFRLGTDGKDLACVSVSSYQDAIDVAFQEYYSELKNITRDRIQLLINIVLLDGTKQVARLTESGFADALDQFQAMKLVTVEIGPRTRRAPPAYDD</sequence>
<accession>A0A6A4IER6</accession>
<gene>
    <name evidence="1" type="ORF">BT96DRAFT_914586</name>
</gene>
<dbReference type="AlphaFoldDB" id="A0A6A4IER6"/>
<evidence type="ECO:0000313" key="2">
    <source>
        <dbReference type="Proteomes" id="UP000799118"/>
    </source>
</evidence>
<protein>
    <submittedName>
        <fullName evidence="1">Uncharacterized protein</fullName>
    </submittedName>
</protein>
<dbReference type="OrthoDB" id="10367048at2759"/>
<reference evidence="1" key="1">
    <citation type="journal article" date="2019" name="Environ. Microbiol.">
        <title>Fungal ecological strategies reflected in gene transcription - a case study of two litter decomposers.</title>
        <authorList>
            <person name="Barbi F."/>
            <person name="Kohler A."/>
            <person name="Barry K."/>
            <person name="Baskaran P."/>
            <person name="Daum C."/>
            <person name="Fauchery L."/>
            <person name="Ihrmark K."/>
            <person name="Kuo A."/>
            <person name="LaButti K."/>
            <person name="Lipzen A."/>
            <person name="Morin E."/>
            <person name="Grigoriev I.V."/>
            <person name="Henrissat B."/>
            <person name="Lindahl B."/>
            <person name="Martin F."/>
        </authorList>
    </citation>
    <scope>NUCLEOTIDE SEQUENCE</scope>
    <source>
        <strain evidence="1">JB14</strain>
    </source>
</reference>
<organism evidence="1 2">
    <name type="scientific">Gymnopus androsaceus JB14</name>
    <dbReference type="NCBI Taxonomy" id="1447944"/>
    <lineage>
        <taxon>Eukaryota</taxon>
        <taxon>Fungi</taxon>
        <taxon>Dikarya</taxon>
        <taxon>Basidiomycota</taxon>
        <taxon>Agaricomycotina</taxon>
        <taxon>Agaricomycetes</taxon>
        <taxon>Agaricomycetidae</taxon>
        <taxon>Agaricales</taxon>
        <taxon>Marasmiineae</taxon>
        <taxon>Omphalotaceae</taxon>
        <taxon>Gymnopus</taxon>
    </lineage>
</organism>
<keyword evidence="2" id="KW-1185">Reference proteome</keyword>